<name>A0A813IGE7_POLGL</name>
<accession>A0A813IGE7</accession>
<gene>
    <name evidence="2" type="ORF">PGLA2088_LOCUS7158</name>
</gene>
<proteinExistence type="predicted"/>
<dbReference type="EMBL" id="CAJNNW010007282">
    <property type="protein sequence ID" value="CAE8649138.1"/>
    <property type="molecule type" value="Genomic_DNA"/>
</dbReference>
<feature type="region of interest" description="Disordered" evidence="1">
    <location>
        <begin position="1"/>
        <end position="20"/>
    </location>
</feature>
<dbReference type="Proteomes" id="UP000626109">
    <property type="component" value="Unassembled WGS sequence"/>
</dbReference>
<sequence length="258" mass="28917">MSAASKQDQSEPKESAGAAEHASFAAAFGRTLERFRWVEDPSREELAEELAESGARELYEAMGGLVLTPLSGPGGMLHSYWKMHLALGLVKQHELERGRPFDWIVLSRTDLIWVANHPPLSLMDAKAVWIPHTGRKHDSDGLDGLCDWHAAVPRGLAEVYFGRWLMLVQGVAPATPLHNPHVFLRNVLRVSGAPVGRFPAVAGLESCSHWSCFASWTRKDASNWRWSGERRWAGHRLRAWRSWQWHVGYNQVEVLGSG</sequence>
<dbReference type="AlphaFoldDB" id="A0A813IGE7"/>
<evidence type="ECO:0000256" key="1">
    <source>
        <dbReference type="SAM" id="MobiDB-lite"/>
    </source>
</evidence>
<organism evidence="2 3">
    <name type="scientific">Polarella glacialis</name>
    <name type="common">Dinoflagellate</name>
    <dbReference type="NCBI Taxonomy" id="89957"/>
    <lineage>
        <taxon>Eukaryota</taxon>
        <taxon>Sar</taxon>
        <taxon>Alveolata</taxon>
        <taxon>Dinophyceae</taxon>
        <taxon>Suessiales</taxon>
        <taxon>Suessiaceae</taxon>
        <taxon>Polarella</taxon>
    </lineage>
</organism>
<reference evidence="2" key="1">
    <citation type="submission" date="2021-02" db="EMBL/GenBank/DDBJ databases">
        <authorList>
            <person name="Dougan E. K."/>
            <person name="Rhodes N."/>
            <person name="Thang M."/>
            <person name="Chan C."/>
        </authorList>
    </citation>
    <scope>NUCLEOTIDE SEQUENCE</scope>
</reference>
<evidence type="ECO:0000313" key="2">
    <source>
        <dbReference type="EMBL" id="CAE8649138.1"/>
    </source>
</evidence>
<evidence type="ECO:0000313" key="3">
    <source>
        <dbReference type="Proteomes" id="UP000626109"/>
    </source>
</evidence>
<comment type="caution">
    <text evidence="2">The sequence shown here is derived from an EMBL/GenBank/DDBJ whole genome shotgun (WGS) entry which is preliminary data.</text>
</comment>
<protein>
    <submittedName>
        <fullName evidence="2">Uncharacterized protein</fullName>
    </submittedName>
</protein>